<dbReference type="Gene3D" id="3.40.50.1820">
    <property type="entry name" value="alpha/beta hydrolase"/>
    <property type="match status" value="1"/>
</dbReference>
<proteinExistence type="predicted"/>
<comment type="caution">
    <text evidence="1">The sequence shown here is derived from an EMBL/GenBank/DDBJ whole genome shotgun (WGS) entry which is preliminary data.</text>
</comment>
<name>A0A645H8F5_9ZZZZ</name>
<evidence type="ECO:0008006" key="2">
    <source>
        <dbReference type="Google" id="ProtNLM"/>
    </source>
</evidence>
<gene>
    <name evidence="1" type="ORF">SDC9_179539</name>
</gene>
<reference evidence="1" key="1">
    <citation type="submission" date="2019-08" db="EMBL/GenBank/DDBJ databases">
        <authorList>
            <person name="Kucharzyk K."/>
            <person name="Murdoch R.W."/>
            <person name="Higgins S."/>
            <person name="Loffler F."/>
        </authorList>
    </citation>
    <scope>NUCLEOTIDE SEQUENCE</scope>
</reference>
<dbReference type="EMBL" id="VSSQ01083865">
    <property type="protein sequence ID" value="MPN32063.1"/>
    <property type="molecule type" value="Genomic_DNA"/>
</dbReference>
<dbReference type="SUPFAM" id="SSF53474">
    <property type="entry name" value="alpha/beta-Hydrolases"/>
    <property type="match status" value="1"/>
</dbReference>
<dbReference type="InterPro" id="IPR029058">
    <property type="entry name" value="AB_hydrolase_fold"/>
</dbReference>
<dbReference type="InterPro" id="IPR000801">
    <property type="entry name" value="Esterase-like"/>
</dbReference>
<protein>
    <recommendedName>
        <fullName evidence="2">Phospholipase/carboxylesterase/thioesterase domain-containing protein</fullName>
    </recommendedName>
</protein>
<sequence>MKYLIYIPNGYTKDKKWPLVIWLHGPDYGRYLMDTTKKTSGLGGIIQGGRDYDALVLIPQEVWTRDKIHLRFVKEEMIPKIVEEYNIDTNKISLSGHSLAAGHALNMAEMYPGFFSAITPLSLCKTVDPKPLLPSKIWIYHGNADTVCNQKPGNKMVKDITAAGGFCKFTVIRAEHSNTDDKAIYNYNTIEWMIKQTLGQPVVE</sequence>
<evidence type="ECO:0000313" key="1">
    <source>
        <dbReference type="EMBL" id="MPN32063.1"/>
    </source>
</evidence>
<dbReference type="AlphaFoldDB" id="A0A645H8F5"/>
<organism evidence="1">
    <name type="scientific">bioreactor metagenome</name>
    <dbReference type="NCBI Taxonomy" id="1076179"/>
    <lineage>
        <taxon>unclassified sequences</taxon>
        <taxon>metagenomes</taxon>
        <taxon>ecological metagenomes</taxon>
    </lineage>
</organism>
<dbReference type="Pfam" id="PF00756">
    <property type="entry name" value="Esterase"/>
    <property type="match status" value="1"/>
</dbReference>
<accession>A0A645H8F5</accession>